<gene>
    <name evidence="3" type="ORF">FRY98_26810</name>
</gene>
<dbReference type="InterPro" id="IPR050700">
    <property type="entry name" value="YIM1/Zinc_Alcohol_DH_Fams"/>
</dbReference>
<dbReference type="Proteomes" id="UP000325218">
    <property type="component" value="Unassembled WGS sequence"/>
</dbReference>
<name>A0A5D0CJH4_9BACL</name>
<dbReference type="Gene3D" id="3.90.180.10">
    <property type="entry name" value="Medium-chain alcohol dehydrogenases, catalytic domain"/>
    <property type="match status" value="1"/>
</dbReference>
<dbReference type="InterPro" id="IPR002364">
    <property type="entry name" value="Quin_OxRdtase/zeta-crystal_CS"/>
</dbReference>
<dbReference type="EMBL" id="VSDO01000006">
    <property type="protein sequence ID" value="TYA10203.1"/>
    <property type="molecule type" value="Genomic_DNA"/>
</dbReference>
<evidence type="ECO:0000313" key="4">
    <source>
        <dbReference type="Proteomes" id="UP000325218"/>
    </source>
</evidence>
<dbReference type="InterPro" id="IPR013154">
    <property type="entry name" value="ADH-like_N"/>
</dbReference>
<sequence>MRAFTIDQYGENSLLRMTNQPLPEIGEHDVLVEIHAASLNPIDYKIKEGKMKFLLPYRFPLILGNDFSGVIVKVGSKVTALGPGDEVYGRPRKSRIGTFAEYIAVNEEEVAVKPVNLSFAEAATIPLVGLTTLQAFTEKLDLEMGQKILIHAGAGGVGTFAIQLAKVMGAYVATTVSESGYELVKSLGADRIINYRQDDFADLLRDYDAVYDTLGGAVLERSFQVLKPFGRIVSVAGVPNASFGREYGLAWWKNLLLAFAARKITALETKFQAEYSFLFMKPSGNQLSYLSNLIERNQIRPVIDRVYDFQQTEEALAYLKTGRAKGKVAVKMK</sequence>
<dbReference type="SUPFAM" id="SSF50129">
    <property type="entry name" value="GroES-like"/>
    <property type="match status" value="1"/>
</dbReference>
<keyword evidence="4" id="KW-1185">Reference proteome</keyword>
<organism evidence="3 4">
    <name type="scientific">Paenibacillus faecis</name>
    <dbReference type="NCBI Taxonomy" id="862114"/>
    <lineage>
        <taxon>Bacteria</taxon>
        <taxon>Bacillati</taxon>
        <taxon>Bacillota</taxon>
        <taxon>Bacilli</taxon>
        <taxon>Bacillales</taxon>
        <taxon>Paenibacillaceae</taxon>
        <taxon>Paenibacillus</taxon>
    </lineage>
</organism>
<comment type="caution">
    <text evidence="3">The sequence shown here is derived from an EMBL/GenBank/DDBJ whole genome shotgun (WGS) entry which is preliminary data.</text>
</comment>
<reference evidence="3 4" key="1">
    <citation type="submission" date="2019-08" db="EMBL/GenBank/DDBJ databases">
        <title>Genome sequencing of Paenibacillus faecis DSM 23593(T).</title>
        <authorList>
            <person name="Kook J.-K."/>
            <person name="Park S.-N."/>
            <person name="Lim Y.K."/>
        </authorList>
    </citation>
    <scope>NUCLEOTIDE SEQUENCE [LARGE SCALE GENOMIC DNA]</scope>
    <source>
        <strain evidence="3 4">DSM 23593</strain>
    </source>
</reference>
<keyword evidence="1" id="KW-0560">Oxidoreductase</keyword>
<dbReference type="PROSITE" id="PS01162">
    <property type="entry name" value="QOR_ZETA_CRYSTAL"/>
    <property type="match status" value="1"/>
</dbReference>
<dbReference type="OrthoDB" id="9792162at2"/>
<dbReference type="GO" id="GO:0008270">
    <property type="term" value="F:zinc ion binding"/>
    <property type="evidence" value="ECO:0007669"/>
    <property type="project" value="InterPro"/>
</dbReference>
<feature type="domain" description="Enoyl reductase (ER)" evidence="2">
    <location>
        <begin position="10"/>
        <end position="330"/>
    </location>
</feature>
<dbReference type="SUPFAM" id="SSF51735">
    <property type="entry name" value="NAD(P)-binding Rossmann-fold domains"/>
    <property type="match status" value="1"/>
</dbReference>
<dbReference type="PANTHER" id="PTHR11695">
    <property type="entry name" value="ALCOHOL DEHYDROGENASE RELATED"/>
    <property type="match status" value="1"/>
</dbReference>
<dbReference type="PANTHER" id="PTHR11695:SF294">
    <property type="entry name" value="RETICULON-4-INTERACTING PROTEIN 1, MITOCHONDRIAL"/>
    <property type="match status" value="1"/>
</dbReference>
<dbReference type="InterPro" id="IPR036291">
    <property type="entry name" value="NAD(P)-bd_dom_sf"/>
</dbReference>
<accession>A0A5D0CJH4</accession>
<dbReference type="GO" id="GO:0016491">
    <property type="term" value="F:oxidoreductase activity"/>
    <property type="evidence" value="ECO:0007669"/>
    <property type="project" value="UniProtKB-KW"/>
</dbReference>
<dbReference type="Pfam" id="PF13602">
    <property type="entry name" value="ADH_zinc_N_2"/>
    <property type="match status" value="1"/>
</dbReference>
<dbReference type="SMART" id="SM00829">
    <property type="entry name" value="PKS_ER"/>
    <property type="match status" value="1"/>
</dbReference>
<evidence type="ECO:0000259" key="2">
    <source>
        <dbReference type="SMART" id="SM00829"/>
    </source>
</evidence>
<evidence type="ECO:0000313" key="3">
    <source>
        <dbReference type="EMBL" id="TYA10203.1"/>
    </source>
</evidence>
<dbReference type="InterPro" id="IPR011032">
    <property type="entry name" value="GroES-like_sf"/>
</dbReference>
<evidence type="ECO:0000256" key="1">
    <source>
        <dbReference type="ARBA" id="ARBA00023002"/>
    </source>
</evidence>
<protein>
    <submittedName>
        <fullName evidence="3">NADP-dependent oxidoreductase</fullName>
    </submittedName>
</protein>
<proteinExistence type="predicted"/>
<dbReference type="Gene3D" id="3.40.50.720">
    <property type="entry name" value="NAD(P)-binding Rossmann-like Domain"/>
    <property type="match status" value="1"/>
</dbReference>
<dbReference type="InterPro" id="IPR020843">
    <property type="entry name" value="ER"/>
</dbReference>
<dbReference type="AlphaFoldDB" id="A0A5D0CJH4"/>
<dbReference type="Pfam" id="PF08240">
    <property type="entry name" value="ADH_N"/>
    <property type="match status" value="1"/>
</dbReference>
<dbReference type="RefSeq" id="WP_148457771.1">
    <property type="nucleotide sequence ID" value="NZ_VSDO01000006.1"/>
</dbReference>
<dbReference type="CDD" id="cd05289">
    <property type="entry name" value="MDR_like_2"/>
    <property type="match status" value="1"/>
</dbReference>